<dbReference type="Proteomes" id="UP001596513">
    <property type="component" value="Unassembled WGS sequence"/>
</dbReference>
<proteinExistence type="predicted"/>
<evidence type="ECO:0008006" key="3">
    <source>
        <dbReference type="Google" id="ProtNLM"/>
    </source>
</evidence>
<protein>
    <recommendedName>
        <fullName evidence="3">T9SS type A sorting domain-containing protein</fullName>
    </recommendedName>
</protein>
<keyword evidence="2" id="KW-1185">Reference proteome</keyword>
<evidence type="ECO:0000313" key="1">
    <source>
        <dbReference type="EMBL" id="MFC7667375.1"/>
    </source>
</evidence>
<gene>
    <name evidence="1" type="ORF">ACFQT0_08100</name>
</gene>
<organism evidence="1 2">
    <name type="scientific">Hymenobacter humi</name>
    <dbReference type="NCBI Taxonomy" id="1411620"/>
    <lineage>
        <taxon>Bacteria</taxon>
        <taxon>Pseudomonadati</taxon>
        <taxon>Bacteroidota</taxon>
        <taxon>Cytophagia</taxon>
        <taxon>Cytophagales</taxon>
        <taxon>Hymenobacteraceae</taxon>
        <taxon>Hymenobacter</taxon>
    </lineage>
</organism>
<reference evidence="2" key="1">
    <citation type="journal article" date="2019" name="Int. J. Syst. Evol. Microbiol.">
        <title>The Global Catalogue of Microorganisms (GCM) 10K type strain sequencing project: providing services to taxonomists for standard genome sequencing and annotation.</title>
        <authorList>
            <consortium name="The Broad Institute Genomics Platform"/>
            <consortium name="The Broad Institute Genome Sequencing Center for Infectious Disease"/>
            <person name="Wu L."/>
            <person name="Ma J."/>
        </authorList>
    </citation>
    <scope>NUCLEOTIDE SEQUENCE [LARGE SCALE GENOMIC DNA]</scope>
    <source>
        <strain evidence="2">JCM 19635</strain>
    </source>
</reference>
<sequence>MGRRVRTQSIPTAAGLNKLALNIASLAPGFYVLSWQDTQGKIGTRKFIRQ</sequence>
<comment type="caution">
    <text evidence="1">The sequence shown here is derived from an EMBL/GenBank/DDBJ whole genome shotgun (WGS) entry which is preliminary data.</text>
</comment>
<name>A0ABW2U4I0_9BACT</name>
<evidence type="ECO:0000313" key="2">
    <source>
        <dbReference type="Proteomes" id="UP001596513"/>
    </source>
</evidence>
<dbReference type="RefSeq" id="WP_380201858.1">
    <property type="nucleotide sequence ID" value="NZ_JBHTEK010000001.1"/>
</dbReference>
<accession>A0ABW2U4I0</accession>
<dbReference type="EMBL" id="JBHTEK010000001">
    <property type="protein sequence ID" value="MFC7667375.1"/>
    <property type="molecule type" value="Genomic_DNA"/>
</dbReference>